<dbReference type="GO" id="GO:0016787">
    <property type="term" value="F:hydrolase activity"/>
    <property type="evidence" value="ECO:0007669"/>
    <property type="project" value="UniProtKB-KW"/>
</dbReference>
<dbReference type="Gene3D" id="3.40.630.40">
    <property type="entry name" value="Zn-dependent exopeptidases"/>
    <property type="match status" value="1"/>
</dbReference>
<evidence type="ECO:0000313" key="1">
    <source>
        <dbReference type="EMBL" id="TKA95109.1"/>
    </source>
</evidence>
<dbReference type="SUPFAM" id="SSF53187">
    <property type="entry name" value="Zn-dependent exopeptidases"/>
    <property type="match status" value="1"/>
</dbReference>
<keyword evidence="1" id="KW-0378">Hydrolase</keyword>
<dbReference type="InterPro" id="IPR007709">
    <property type="entry name" value="N-FG_amidohydro"/>
</dbReference>
<dbReference type="EMBL" id="SWAU01000228">
    <property type="protein sequence ID" value="TKA95109.1"/>
    <property type="molecule type" value="Genomic_DNA"/>
</dbReference>
<name>A0A4U0YWC0_9RHOB</name>
<dbReference type="RefSeq" id="WP_136793880.1">
    <property type="nucleotide sequence ID" value="NZ_SWAU01000228.1"/>
</dbReference>
<sequence length="286" mass="31217">MTFEAYSLFRPERRDTAVFFSSPHSGRDYPASLMRRTALDEMTIRSSEDAFVDELFSCAPGLGAPLIAAKVPRAYIDMNRSADELDPALIEGLARAPHNPRVSSGLGVIPRVVANGRPIYRGKLALEEAEARIARYWTPYHLALRGLLDESLAQFGEAILIDCHSMPHEAIEAHARPGQPRPEVVLGDRFGAAAGRGVMERIEAAFSNAGLRVVRNAPFAGAYIAQAYGRPSRGQHVVQVEIDRALYMTEARIERHGGFDAFKALIASVVAEIADIGRAQLPLAAE</sequence>
<dbReference type="AlphaFoldDB" id="A0A4U0YWC0"/>
<dbReference type="Pfam" id="PF05013">
    <property type="entry name" value="FGase"/>
    <property type="match status" value="1"/>
</dbReference>
<reference evidence="1 2" key="1">
    <citation type="submission" date="2019-04" db="EMBL/GenBank/DDBJ databases">
        <title>Crypto-aerobic microbial life in anoxic (sulfidic) marine sediments.</title>
        <authorList>
            <person name="Bhattacharya S."/>
            <person name="Roy C."/>
            <person name="Mondal N."/>
            <person name="Sarkar J."/>
            <person name="Mandal S."/>
            <person name="Rameez M.J."/>
            <person name="Ghosh W."/>
        </authorList>
    </citation>
    <scope>NUCLEOTIDE SEQUENCE [LARGE SCALE GENOMIC DNA]</scope>
    <source>
        <strain evidence="1 2">SBBC</strain>
    </source>
</reference>
<proteinExistence type="predicted"/>
<dbReference type="Proteomes" id="UP000306340">
    <property type="component" value="Unassembled WGS sequence"/>
</dbReference>
<gene>
    <name evidence="1" type="ORF">FAZ78_18615</name>
</gene>
<organism evidence="1 2">
    <name type="scientific">Cereibacter changlensis</name>
    <dbReference type="NCBI Taxonomy" id="402884"/>
    <lineage>
        <taxon>Bacteria</taxon>
        <taxon>Pseudomonadati</taxon>
        <taxon>Pseudomonadota</taxon>
        <taxon>Alphaproteobacteria</taxon>
        <taxon>Rhodobacterales</taxon>
        <taxon>Paracoccaceae</taxon>
        <taxon>Cereibacter</taxon>
    </lineage>
</organism>
<accession>A0A4U0YWC0</accession>
<evidence type="ECO:0000313" key="2">
    <source>
        <dbReference type="Proteomes" id="UP000306340"/>
    </source>
</evidence>
<protein>
    <submittedName>
        <fullName evidence="1">N-formylglutamate amidohydrolase</fullName>
    </submittedName>
</protein>
<comment type="caution">
    <text evidence="1">The sequence shown here is derived from an EMBL/GenBank/DDBJ whole genome shotgun (WGS) entry which is preliminary data.</text>
</comment>